<dbReference type="GO" id="GO:0003677">
    <property type="term" value="F:DNA binding"/>
    <property type="evidence" value="ECO:0007669"/>
    <property type="project" value="UniProtKB-KW"/>
</dbReference>
<evidence type="ECO:0000313" key="8">
    <source>
        <dbReference type="EMBL" id="NDK89432.1"/>
    </source>
</evidence>
<comment type="similarity">
    <text evidence="1">Belongs to the LysR transcriptional regulatory family.</text>
</comment>
<dbReference type="AlphaFoldDB" id="A0A7K3LMF6"/>
<dbReference type="InterPro" id="IPR036388">
    <property type="entry name" value="WH-like_DNA-bd_sf"/>
</dbReference>
<dbReference type="Proteomes" id="UP000466307">
    <property type="component" value="Unassembled WGS sequence"/>
</dbReference>
<dbReference type="RefSeq" id="WP_059036466.1">
    <property type="nucleotide sequence ID" value="NZ_JAADZU010000017.1"/>
</dbReference>
<evidence type="ECO:0000256" key="1">
    <source>
        <dbReference type="ARBA" id="ARBA00009437"/>
    </source>
</evidence>
<sequence length="323" mass="33711">MTDKSYQPGLAGLRAFVALARTHHFGSAAKELGVSQPSLSQSLAGLEAGLGLKLIDRTTRRVFLTPEGQSLLGKAIAITDAADDFLAAAAGADDPLTGPIRLGLIPTVAPYILPTVLRGIATALPDIRLQVVEDQTARLLAALRDGSLDVAVLALPAETAGIAEIPMYDEDFVLALPSGHPLEGRRRVDPTTLADLPLLLLDEGHCLRDQALEVCRLAGVSPDLGQTRAASLATAVQCVEGGLGVTLIPATAVESETASGELATATFTRPRPGRRIGLVFRASSGREEPYRRLAAVITDLVDRGGAIVPVAAQTGSRTKTGKR</sequence>
<dbReference type="SUPFAM" id="SSF53850">
    <property type="entry name" value="Periplasmic binding protein-like II"/>
    <property type="match status" value="1"/>
</dbReference>
<dbReference type="InterPro" id="IPR005119">
    <property type="entry name" value="LysR_subst-bd"/>
</dbReference>
<accession>A0A7K3LMF6</accession>
<name>A0A7K3LMF6_9ACTN</name>
<dbReference type="Pfam" id="PF03466">
    <property type="entry name" value="LysR_substrate"/>
    <property type="match status" value="1"/>
</dbReference>
<keyword evidence="3" id="KW-0238">DNA-binding</keyword>
<dbReference type="GO" id="GO:0003700">
    <property type="term" value="F:DNA-binding transcription factor activity"/>
    <property type="evidence" value="ECO:0007669"/>
    <property type="project" value="InterPro"/>
</dbReference>
<keyword evidence="9" id="KW-1185">Reference proteome</keyword>
<dbReference type="CDD" id="cd08411">
    <property type="entry name" value="PBP2_OxyR"/>
    <property type="match status" value="1"/>
</dbReference>
<dbReference type="PRINTS" id="PR00039">
    <property type="entry name" value="HTHLYSR"/>
</dbReference>
<dbReference type="PANTHER" id="PTHR30346">
    <property type="entry name" value="TRANSCRIPTIONAL DUAL REGULATOR HCAR-RELATED"/>
    <property type="match status" value="1"/>
</dbReference>
<dbReference type="SUPFAM" id="SSF46785">
    <property type="entry name" value="Winged helix' DNA-binding domain"/>
    <property type="match status" value="1"/>
</dbReference>
<dbReference type="Pfam" id="PF00126">
    <property type="entry name" value="HTH_1"/>
    <property type="match status" value="1"/>
</dbReference>
<dbReference type="Gene3D" id="1.10.10.10">
    <property type="entry name" value="Winged helix-like DNA-binding domain superfamily/Winged helix DNA-binding domain"/>
    <property type="match status" value="1"/>
</dbReference>
<evidence type="ECO:0000256" key="3">
    <source>
        <dbReference type="ARBA" id="ARBA00023125"/>
    </source>
</evidence>
<dbReference type="FunFam" id="1.10.10.10:FF:000001">
    <property type="entry name" value="LysR family transcriptional regulator"/>
    <property type="match status" value="1"/>
</dbReference>
<reference evidence="8 9" key="1">
    <citation type="submission" date="2020-01" db="EMBL/GenBank/DDBJ databases">
        <title>Investigation of new actinobacteria for the biodesulphurisation of diesel fuel.</title>
        <authorList>
            <person name="Athi Narayanan S.M."/>
        </authorList>
    </citation>
    <scope>NUCLEOTIDE SEQUENCE [LARGE SCALE GENOMIC DNA]</scope>
    <source>
        <strain evidence="8 9">213E</strain>
    </source>
</reference>
<dbReference type="PANTHER" id="PTHR30346:SF26">
    <property type="entry name" value="HYDROGEN PEROXIDE-INDUCIBLE GENES ACTIVATOR"/>
    <property type="match status" value="1"/>
</dbReference>
<dbReference type="GO" id="GO:0032993">
    <property type="term" value="C:protein-DNA complex"/>
    <property type="evidence" value="ECO:0007669"/>
    <property type="project" value="TreeGrafter"/>
</dbReference>
<feature type="domain" description="HTH lysR-type" evidence="7">
    <location>
        <begin position="8"/>
        <end position="65"/>
    </location>
</feature>
<evidence type="ECO:0000313" key="9">
    <source>
        <dbReference type="Proteomes" id="UP000466307"/>
    </source>
</evidence>
<evidence type="ECO:0000256" key="5">
    <source>
        <dbReference type="ARBA" id="ARBA00023163"/>
    </source>
</evidence>
<dbReference type="InterPro" id="IPR000847">
    <property type="entry name" value="LysR_HTH_N"/>
</dbReference>
<dbReference type="PROSITE" id="PS50931">
    <property type="entry name" value="HTH_LYSR"/>
    <property type="match status" value="1"/>
</dbReference>
<proteinExistence type="inferred from homology"/>
<keyword evidence="2" id="KW-0805">Transcription regulation</keyword>
<gene>
    <name evidence="8" type="ORF">GYA93_07525</name>
</gene>
<keyword evidence="5" id="KW-0804">Transcription</keyword>
<evidence type="ECO:0000259" key="7">
    <source>
        <dbReference type="PROSITE" id="PS50931"/>
    </source>
</evidence>
<evidence type="ECO:0000256" key="2">
    <source>
        <dbReference type="ARBA" id="ARBA00023015"/>
    </source>
</evidence>
<evidence type="ECO:0000256" key="4">
    <source>
        <dbReference type="ARBA" id="ARBA00023159"/>
    </source>
</evidence>
<dbReference type="EMBL" id="JAADZU010000017">
    <property type="protein sequence ID" value="NDK89432.1"/>
    <property type="molecule type" value="Genomic_DNA"/>
</dbReference>
<organism evidence="8 9">
    <name type="scientific">Gordonia desulfuricans</name>
    <dbReference type="NCBI Taxonomy" id="89051"/>
    <lineage>
        <taxon>Bacteria</taxon>
        <taxon>Bacillati</taxon>
        <taxon>Actinomycetota</taxon>
        <taxon>Actinomycetes</taxon>
        <taxon>Mycobacteriales</taxon>
        <taxon>Gordoniaceae</taxon>
        <taxon>Gordonia</taxon>
    </lineage>
</organism>
<protein>
    <recommendedName>
        <fullName evidence="6">Probable hydrogen peroxide-inducible genes activator</fullName>
    </recommendedName>
</protein>
<comment type="caution">
    <text evidence="8">The sequence shown here is derived from an EMBL/GenBank/DDBJ whole genome shotgun (WGS) entry which is preliminary data.</text>
</comment>
<dbReference type="InterPro" id="IPR036390">
    <property type="entry name" value="WH_DNA-bd_sf"/>
</dbReference>
<dbReference type="Gene3D" id="3.40.190.10">
    <property type="entry name" value="Periplasmic binding protein-like II"/>
    <property type="match status" value="2"/>
</dbReference>
<evidence type="ECO:0000256" key="6">
    <source>
        <dbReference type="ARBA" id="ARBA00040885"/>
    </source>
</evidence>
<keyword evidence="4" id="KW-0010">Activator</keyword>